<proteinExistence type="predicted"/>
<evidence type="ECO:0000313" key="2">
    <source>
        <dbReference type="EMBL" id="AGH30802.1"/>
    </source>
</evidence>
<dbReference type="EMBL" id="HQ332143">
    <property type="protein sequence ID" value="AGH30802.1"/>
    <property type="molecule type" value="Genomic_DNA"/>
</dbReference>
<keyword evidence="3" id="KW-1185">Reference proteome</keyword>
<name>M4QZE4_9VIRU</name>
<dbReference type="GeneID" id="15013251"/>
<dbReference type="KEGG" id="vg:15013251"/>
<evidence type="ECO:0000313" key="3">
    <source>
        <dbReference type="Proteomes" id="UP000202230"/>
    </source>
</evidence>
<dbReference type="RefSeq" id="YP_007676607.1">
    <property type="nucleotide sequence ID" value="NC_020869.1"/>
</dbReference>
<accession>M4QZE4</accession>
<sequence>MNSTKRQKIRDYRNAKRFHELPDDIKSNVLDRVKPFDYITPTALNEFPPDSIHQILSLADNKMYTGTYTNPKWVAGTNKPADRMLTSKILGNRLNSIYPTEKRHNEMVARNMALNTGLNRMTDTLRYARTTSERATEQMTQEDDFMRNQSIEYHTARYRSRNDPTPEHQINAGRRNFPGEIKENPDVYDLAMYSQEQNIYNHQQDWDYTRPMRVQGLEMDDVYRQKELNAMNSLIDKPITYMEARDAHRFDAVSI</sequence>
<organism evidence="2 3">
    <name type="scientific">Tetraselmis viridis virus S1</name>
    <dbReference type="NCBI Taxonomy" id="756285"/>
    <lineage>
        <taxon>Viruses</taxon>
        <taxon>Varidnaviria</taxon>
        <taxon>Bamfordvirae</taxon>
        <taxon>Preplasmiviricota</taxon>
        <taxon>Polisuviricotina</taxon>
        <taxon>Aquintoviricetes</taxon>
        <taxon>Archintovirales</taxon>
        <taxon>Phypoliviridae</taxon>
        <taxon>Tetrivirus</taxon>
        <taxon>Tetrivirus crimaeaense</taxon>
    </lineage>
</organism>
<feature type="region of interest" description="Disordered" evidence="1">
    <location>
        <begin position="160"/>
        <end position="181"/>
    </location>
</feature>
<gene>
    <name evidence="2" type="ORF">TVSG_00002</name>
</gene>
<dbReference type="Proteomes" id="UP000202230">
    <property type="component" value="Segment"/>
</dbReference>
<protein>
    <submittedName>
        <fullName evidence="2">Uncharacterized protein</fullName>
    </submittedName>
</protein>
<reference evidence="2 3" key="1">
    <citation type="submission" date="2010-09" db="EMBL/GenBank/DDBJ databases">
        <title>The Genome Sequence of Tetraselmis viridis virus S1.</title>
        <authorList>
            <consortium name="The Broad Institute Genome Sequencing Platform"/>
            <person name="Henn M.R."/>
            <person name="Bratbak G."/>
            <person name="Levin J."/>
            <person name="Malboeuf C."/>
            <person name="Casali M."/>
            <person name="Russ C."/>
            <person name="Lennon N."/>
            <person name="Chapman S.B."/>
            <person name="Erlich R."/>
            <person name="Young S.K."/>
            <person name="Yandava C."/>
            <person name="Zeng Q."/>
            <person name="Fitzgerald M.F."/>
            <person name="Alvarado L."/>
            <person name="Anderson S."/>
            <person name="Berlin A."/>
            <person name="Chen Z."/>
            <person name="Freedman E."/>
            <person name="Gellesch M."/>
            <person name="Goldberg J."/>
            <person name="Green L."/>
            <person name="Griggs A."/>
            <person name="Gujja S."/>
            <person name="Heilman E."/>
            <person name="Heiman D."/>
            <person name="Hollinger A."/>
            <person name="Howarth C."/>
            <person name="Larson L."/>
            <person name="Mehta T."/>
            <person name="Neiman D."/>
            <person name="Pearson M."/>
            <person name="Roberts A."/>
            <person name="Ryan E."/>
            <person name="Saif S."/>
            <person name="Shea T."/>
            <person name="Shenoy N."/>
            <person name="Sisk P."/>
            <person name="Stolte C."/>
            <person name="Sykes S."/>
            <person name="White J."/>
            <person name="Haas B."/>
            <person name="Nusbaum C."/>
            <person name="Birren B."/>
        </authorList>
    </citation>
    <scope>NUCLEOTIDE SEQUENCE [LARGE SCALE GENOMIC DNA]</scope>
    <source>
        <strain evidence="2 3">S1</strain>
    </source>
</reference>
<evidence type="ECO:0000256" key="1">
    <source>
        <dbReference type="SAM" id="MobiDB-lite"/>
    </source>
</evidence>